<dbReference type="SUPFAM" id="SSF46689">
    <property type="entry name" value="Homeodomain-like"/>
    <property type="match status" value="1"/>
</dbReference>
<keyword evidence="5" id="KW-0804">Transcription</keyword>
<keyword evidence="4" id="KW-0238">DNA-binding</keyword>
<dbReference type="InterPro" id="IPR001005">
    <property type="entry name" value="SANT/Myb"/>
</dbReference>
<protein>
    <submittedName>
        <fullName evidence="10">Uncharacterized protein</fullName>
    </submittedName>
</protein>
<reference evidence="10 11" key="1">
    <citation type="journal article" date="2014" name="Agronomy (Basel)">
        <title>A Draft Genome Sequence for Ensete ventricosum, the Drought-Tolerant Tree Against Hunger.</title>
        <authorList>
            <person name="Harrison J."/>
            <person name="Moore K.A."/>
            <person name="Paszkiewicz K."/>
            <person name="Jones T."/>
            <person name="Grant M."/>
            <person name="Ambacheew D."/>
            <person name="Muzemil S."/>
            <person name="Studholme D.J."/>
        </authorList>
    </citation>
    <scope>NUCLEOTIDE SEQUENCE [LARGE SCALE GENOMIC DNA]</scope>
</reference>
<dbReference type="InterPro" id="IPR009057">
    <property type="entry name" value="Homeodomain-like_sf"/>
</dbReference>
<dbReference type="PANTHER" id="PTHR47997">
    <property type="entry name" value="MYB DOMAIN PROTEIN 55"/>
    <property type="match status" value="1"/>
</dbReference>
<dbReference type="AlphaFoldDB" id="A0A426ZPX1"/>
<evidence type="ECO:0000256" key="2">
    <source>
        <dbReference type="ARBA" id="ARBA00022737"/>
    </source>
</evidence>
<feature type="domain" description="HTH myb-type" evidence="9">
    <location>
        <begin position="94"/>
        <end position="123"/>
    </location>
</feature>
<name>A0A426ZPX1_ENSVE</name>
<dbReference type="EMBL" id="AMZH03005603">
    <property type="protein sequence ID" value="RRT65990.1"/>
    <property type="molecule type" value="Genomic_DNA"/>
</dbReference>
<dbReference type="GO" id="GO:0005634">
    <property type="term" value="C:nucleus"/>
    <property type="evidence" value="ECO:0007669"/>
    <property type="project" value="UniProtKB-SubCell"/>
</dbReference>
<feature type="domain" description="Myb-like" evidence="8">
    <location>
        <begin position="95"/>
        <end position="119"/>
    </location>
</feature>
<evidence type="ECO:0000256" key="1">
    <source>
        <dbReference type="ARBA" id="ARBA00004123"/>
    </source>
</evidence>
<evidence type="ECO:0000256" key="4">
    <source>
        <dbReference type="ARBA" id="ARBA00023125"/>
    </source>
</evidence>
<dbReference type="InterPro" id="IPR017930">
    <property type="entry name" value="Myb_dom"/>
</dbReference>
<evidence type="ECO:0000256" key="3">
    <source>
        <dbReference type="ARBA" id="ARBA00023015"/>
    </source>
</evidence>
<keyword evidence="3" id="KW-0805">Transcription regulation</keyword>
<dbReference type="Pfam" id="PF00249">
    <property type="entry name" value="Myb_DNA-binding"/>
    <property type="match status" value="1"/>
</dbReference>
<keyword evidence="6" id="KW-0539">Nucleus</keyword>
<dbReference type="PANTHER" id="PTHR47997:SF31">
    <property type="entry name" value="MYB TRANSCRIPTION FACTOR"/>
    <property type="match status" value="1"/>
</dbReference>
<evidence type="ECO:0000256" key="7">
    <source>
        <dbReference type="SAM" id="MobiDB-lite"/>
    </source>
</evidence>
<organism evidence="10 11">
    <name type="scientific">Ensete ventricosum</name>
    <name type="common">Abyssinian banana</name>
    <name type="synonym">Musa ensete</name>
    <dbReference type="NCBI Taxonomy" id="4639"/>
    <lineage>
        <taxon>Eukaryota</taxon>
        <taxon>Viridiplantae</taxon>
        <taxon>Streptophyta</taxon>
        <taxon>Embryophyta</taxon>
        <taxon>Tracheophyta</taxon>
        <taxon>Spermatophyta</taxon>
        <taxon>Magnoliopsida</taxon>
        <taxon>Liliopsida</taxon>
        <taxon>Zingiberales</taxon>
        <taxon>Musaceae</taxon>
        <taxon>Ensete</taxon>
    </lineage>
</organism>
<evidence type="ECO:0000256" key="6">
    <source>
        <dbReference type="ARBA" id="ARBA00023242"/>
    </source>
</evidence>
<comment type="caution">
    <text evidence="10">The sequence shown here is derived from an EMBL/GenBank/DDBJ whole genome shotgun (WGS) entry which is preliminary data.</text>
</comment>
<sequence>MLGSLYRASKVWQELPLKMDQLLETRHKARKDNAGGGEVNHQPPRDCWEQVLICPLSEIIISIKLLECLHCHIFYHEYDYISGLISSSRWQIYRRWAHIASHLPGRTDNEIKNYWNSWIKKKIRKPTTPQPPPSPRVELGHPSLDSMNQLDSTDLHQDLTSKSSLDPIFPSPWPLFMFDDGGVSGRHSASSCTREEPLQEATCSDLYNVPDHKQDEAEMPSLFDLVNSSMTYNNLPPLVDDMENTVTEEEAQPCCLGDNGEVCGESFEKKGLGEWLVPQQYSCLLSWDDVRSPIGDEAIITASSSMAAMDTTFPLPWQ</sequence>
<comment type="subcellular location">
    <subcellularLocation>
        <location evidence="1">Nucleus</location>
    </subcellularLocation>
</comment>
<feature type="region of interest" description="Disordered" evidence="7">
    <location>
        <begin position="124"/>
        <end position="150"/>
    </location>
</feature>
<evidence type="ECO:0000259" key="9">
    <source>
        <dbReference type="PROSITE" id="PS51294"/>
    </source>
</evidence>
<evidence type="ECO:0000313" key="10">
    <source>
        <dbReference type="EMBL" id="RRT65990.1"/>
    </source>
</evidence>
<dbReference type="GO" id="GO:0003677">
    <property type="term" value="F:DNA binding"/>
    <property type="evidence" value="ECO:0007669"/>
    <property type="project" value="UniProtKB-KW"/>
</dbReference>
<evidence type="ECO:0000256" key="5">
    <source>
        <dbReference type="ARBA" id="ARBA00023163"/>
    </source>
</evidence>
<dbReference type="PROSITE" id="PS51294">
    <property type="entry name" value="HTH_MYB"/>
    <property type="match status" value="1"/>
</dbReference>
<dbReference type="CDD" id="cd00167">
    <property type="entry name" value="SANT"/>
    <property type="match status" value="1"/>
</dbReference>
<keyword evidence="2" id="KW-0677">Repeat</keyword>
<dbReference type="Proteomes" id="UP000287651">
    <property type="component" value="Unassembled WGS sequence"/>
</dbReference>
<dbReference type="InterPro" id="IPR051953">
    <property type="entry name" value="Plant_SW-associated_TFs"/>
</dbReference>
<evidence type="ECO:0000313" key="11">
    <source>
        <dbReference type="Proteomes" id="UP000287651"/>
    </source>
</evidence>
<dbReference type="Gene3D" id="1.10.10.60">
    <property type="entry name" value="Homeodomain-like"/>
    <property type="match status" value="1"/>
</dbReference>
<gene>
    <name evidence="10" type="ORF">B296_00012207</name>
</gene>
<accession>A0A426ZPX1</accession>
<evidence type="ECO:0000259" key="8">
    <source>
        <dbReference type="PROSITE" id="PS50090"/>
    </source>
</evidence>
<dbReference type="PROSITE" id="PS50090">
    <property type="entry name" value="MYB_LIKE"/>
    <property type="match status" value="1"/>
</dbReference>
<proteinExistence type="predicted"/>